<reference evidence="7" key="1">
    <citation type="submission" date="2017-09" db="EMBL/GenBank/DDBJ databases">
        <title>Depth-based differentiation of microbial function through sediment-hosted aquifers and enrichment of novel symbionts in the deep terrestrial subsurface.</title>
        <authorList>
            <person name="Probst A.J."/>
            <person name="Ladd B."/>
            <person name="Jarett J.K."/>
            <person name="Geller-Mcgrath D.E."/>
            <person name="Sieber C.M.K."/>
            <person name="Emerson J.B."/>
            <person name="Anantharaman K."/>
            <person name="Thomas B.C."/>
            <person name="Malmstrom R."/>
            <person name="Stieglmeier M."/>
            <person name="Klingl A."/>
            <person name="Woyke T."/>
            <person name="Ryan C.M."/>
            <person name="Banfield J.F."/>
        </authorList>
    </citation>
    <scope>NUCLEOTIDE SEQUENCE [LARGE SCALE GENOMIC DNA]</scope>
</reference>
<feature type="signal peptide" evidence="4">
    <location>
        <begin position="1"/>
        <end position="27"/>
    </location>
</feature>
<keyword evidence="2" id="KW-0547">Nucleotide-binding</keyword>
<feature type="non-terminal residue" evidence="6">
    <location>
        <position position="253"/>
    </location>
</feature>
<evidence type="ECO:0000259" key="5">
    <source>
        <dbReference type="Pfam" id="PF08245"/>
    </source>
</evidence>
<accession>A0A2H0YU38</accession>
<dbReference type="Proteomes" id="UP000228711">
    <property type="component" value="Unassembled WGS sequence"/>
</dbReference>
<sequence>MNVKCFLRKISPIWAIRMYHHALAALAAVYYRHPGNKLTVIGVTGTNGKSTTVQMIGHILRVSGNRVAWMSTATERIGDHEKLNARKMTMPGHGVLQKFLRDAVNAGCTHAVLEVSSQGLVQSRHVSVPFDVGVFLNITPEHIESHGSFERYRDAKLTLFRYMASDRAKKQDVLQERCVVINMDDKEGQNFFSTKAEHYYATSRSGNENRGFEKTFFPTSIESRREGGSVFVVDGETCHLPALGIFNVDNALS</sequence>
<comment type="caution">
    <text evidence="6">The sequence shown here is derived from an EMBL/GenBank/DDBJ whole genome shotgun (WGS) entry which is preliminary data.</text>
</comment>
<feature type="chain" id="PRO_5013843347" description="Mur ligase central domain-containing protein" evidence="4">
    <location>
        <begin position="28"/>
        <end position="253"/>
    </location>
</feature>
<dbReference type="PROSITE" id="PS01011">
    <property type="entry name" value="FOLYLPOLYGLU_SYNT_1"/>
    <property type="match status" value="1"/>
</dbReference>
<dbReference type="Gene3D" id="3.40.1190.10">
    <property type="entry name" value="Mur-like, catalytic domain"/>
    <property type="match status" value="1"/>
</dbReference>
<gene>
    <name evidence="6" type="ORF">COT25_00015</name>
</gene>
<feature type="domain" description="Mur ligase central" evidence="5">
    <location>
        <begin position="43"/>
        <end position="252"/>
    </location>
</feature>
<dbReference type="Pfam" id="PF08245">
    <property type="entry name" value="Mur_ligase_M"/>
    <property type="match status" value="1"/>
</dbReference>
<name>A0A2H0YU38_9BACT</name>
<evidence type="ECO:0000256" key="2">
    <source>
        <dbReference type="ARBA" id="ARBA00022741"/>
    </source>
</evidence>
<keyword evidence="3" id="KW-0067">ATP-binding</keyword>
<dbReference type="PANTHER" id="PTHR23135">
    <property type="entry name" value="MUR LIGASE FAMILY MEMBER"/>
    <property type="match status" value="1"/>
</dbReference>
<evidence type="ECO:0000256" key="4">
    <source>
        <dbReference type="SAM" id="SignalP"/>
    </source>
</evidence>
<dbReference type="SUPFAM" id="SSF53623">
    <property type="entry name" value="MurD-like peptide ligases, catalytic domain"/>
    <property type="match status" value="1"/>
</dbReference>
<dbReference type="PANTHER" id="PTHR23135:SF4">
    <property type="entry name" value="UDP-N-ACETYLMURAMOYL-L-ALANYL-D-GLUTAMATE--2,6-DIAMINOPIMELATE LIGASE MURE HOMOLOG, CHLOROPLASTIC"/>
    <property type="match status" value="1"/>
</dbReference>
<dbReference type="AlphaFoldDB" id="A0A2H0YU38"/>
<keyword evidence="4" id="KW-0732">Signal</keyword>
<dbReference type="InterPro" id="IPR018109">
    <property type="entry name" value="Folylpolyglutamate_synth_CS"/>
</dbReference>
<evidence type="ECO:0000256" key="1">
    <source>
        <dbReference type="ARBA" id="ARBA00022598"/>
    </source>
</evidence>
<proteinExistence type="predicted"/>
<protein>
    <recommendedName>
        <fullName evidence="5">Mur ligase central domain-containing protein</fullName>
    </recommendedName>
</protein>
<dbReference type="GO" id="GO:0004326">
    <property type="term" value="F:tetrahydrofolylpolyglutamate synthase activity"/>
    <property type="evidence" value="ECO:0007669"/>
    <property type="project" value="InterPro"/>
</dbReference>
<dbReference type="InterPro" id="IPR036565">
    <property type="entry name" value="Mur-like_cat_sf"/>
</dbReference>
<evidence type="ECO:0000313" key="7">
    <source>
        <dbReference type="Proteomes" id="UP000228711"/>
    </source>
</evidence>
<dbReference type="InterPro" id="IPR013221">
    <property type="entry name" value="Mur_ligase_cen"/>
</dbReference>
<dbReference type="GO" id="GO:0005524">
    <property type="term" value="F:ATP binding"/>
    <property type="evidence" value="ECO:0007669"/>
    <property type="project" value="UniProtKB-KW"/>
</dbReference>
<evidence type="ECO:0000313" key="6">
    <source>
        <dbReference type="EMBL" id="PIS42014.1"/>
    </source>
</evidence>
<keyword evidence="1" id="KW-0436">Ligase</keyword>
<dbReference type="EMBL" id="PEXV01000001">
    <property type="protein sequence ID" value="PIS42014.1"/>
    <property type="molecule type" value="Genomic_DNA"/>
</dbReference>
<organism evidence="6 7">
    <name type="scientific">Candidatus Kerfeldbacteria bacterium CG08_land_8_20_14_0_20_42_7</name>
    <dbReference type="NCBI Taxonomy" id="2014245"/>
    <lineage>
        <taxon>Bacteria</taxon>
        <taxon>Candidatus Kerfeldiibacteriota</taxon>
    </lineage>
</organism>
<evidence type="ECO:0000256" key="3">
    <source>
        <dbReference type="ARBA" id="ARBA00022840"/>
    </source>
</evidence>